<accession>A0AAW2T5W8</accession>
<dbReference type="InterPro" id="IPR043502">
    <property type="entry name" value="DNA/RNA_pol_sf"/>
</dbReference>
<dbReference type="PANTHER" id="PTHR24559">
    <property type="entry name" value="TRANSPOSON TY3-I GAG-POL POLYPROTEIN"/>
    <property type="match status" value="1"/>
</dbReference>
<proteinExistence type="predicted"/>
<protein>
    <submittedName>
        <fullName evidence="1">Uncharacterized protein</fullName>
    </submittedName>
</protein>
<evidence type="ECO:0000313" key="1">
    <source>
        <dbReference type="EMBL" id="KAL0400266.1"/>
    </source>
</evidence>
<name>A0AAW2T5W8_SESRA</name>
<dbReference type="InterPro" id="IPR053134">
    <property type="entry name" value="RNA-dir_DNA_polymerase"/>
</dbReference>
<comment type="caution">
    <text evidence="1">The sequence shown here is derived from an EMBL/GenBank/DDBJ whole genome shotgun (WGS) entry which is preliminary data.</text>
</comment>
<dbReference type="SUPFAM" id="SSF56672">
    <property type="entry name" value="DNA/RNA polymerases"/>
    <property type="match status" value="1"/>
</dbReference>
<dbReference type="EMBL" id="JACGWJ010000009">
    <property type="protein sequence ID" value="KAL0400266.1"/>
    <property type="molecule type" value="Genomic_DNA"/>
</dbReference>
<dbReference type="PANTHER" id="PTHR24559:SF444">
    <property type="entry name" value="REVERSE TRANSCRIPTASE DOMAIN-CONTAINING PROTEIN"/>
    <property type="match status" value="1"/>
</dbReference>
<dbReference type="Gene3D" id="3.10.10.10">
    <property type="entry name" value="HIV Type 1 Reverse Transcriptase, subunit A, domain 1"/>
    <property type="match status" value="1"/>
</dbReference>
<organism evidence="1">
    <name type="scientific">Sesamum radiatum</name>
    <name type="common">Black benniseed</name>
    <dbReference type="NCBI Taxonomy" id="300843"/>
    <lineage>
        <taxon>Eukaryota</taxon>
        <taxon>Viridiplantae</taxon>
        <taxon>Streptophyta</taxon>
        <taxon>Embryophyta</taxon>
        <taxon>Tracheophyta</taxon>
        <taxon>Spermatophyta</taxon>
        <taxon>Magnoliopsida</taxon>
        <taxon>eudicotyledons</taxon>
        <taxon>Gunneridae</taxon>
        <taxon>Pentapetalae</taxon>
        <taxon>asterids</taxon>
        <taxon>lamiids</taxon>
        <taxon>Lamiales</taxon>
        <taxon>Pedaliaceae</taxon>
        <taxon>Sesamum</taxon>
    </lineage>
</organism>
<gene>
    <name evidence="1" type="ORF">Sradi_2369900</name>
</gene>
<reference evidence="1" key="1">
    <citation type="submission" date="2020-06" db="EMBL/GenBank/DDBJ databases">
        <authorList>
            <person name="Li T."/>
            <person name="Hu X."/>
            <person name="Zhang T."/>
            <person name="Song X."/>
            <person name="Zhang H."/>
            <person name="Dai N."/>
            <person name="Sheng W."/>
            <person name="Hou X."/>
            <person name="Wei L."/>
        </authorList>
    </citation>
    <scope>NUCLEOTIDE SEQUENCE</scope>
    <source>
        <strain evidence="1">G02</strain>
        <tissue evidence="1">Leaf</tissue>
    </source>
</reference>
<dbReference type="AlphaFoldDB" id="A0AAW2T5W8"/>
<reference evidence="1" key="2">
    <citation type="journal article" date="2024" name="Plant">
        <title>Genomic evolution and insights into agronomic trait innovations of Sesamum species.</title>
        <authorList>
            <person name="Miao H."/>
            <person name="Wang L."/>
            <person name="Qu L."/>
            <person name="Liu H."/>
            <person name="Sun Y."/>
            <person name="Le M."/>
            <person name="Wang Q."/>
            <person name="Wei S."/>
            <person name="Zheng Y."/>
            <person name="Lin W."/>
            <person name="Duan Y."/>
            <person name="Cao H."/>
            <person name="Xiong S."/>
            <person name="Wang X."/>
            <person name="Wei L."/>
            <person name="Li C."/>
            <person name="Ma Q."/>
            <person name="Ju M."/>
            <person name="Zhao R."/>
            <person name="Li G."/>
            <person name="Mu C."/>
            <person name="Tian Q."/>
            <person name="Mei H."/>
            <person name="Zhang T."/>
            <person name="Gao T."/>
            <person name="Zhang H."/>
        </authorList>
    </citation>
    <scope>NUCLEOTIDE SEQUENCE</scope>
    <source>
        <strain evidence="1">G02</strain>
    </source>
</reference>
<sequence length="145" mass="16742">MEPAKEYKSIELIAEKPDKTTRIGSNMSKSVETMMIELLRIHVDMFAWSPSDFKGIDPEVIVHRLNVDPMTRPVKQKKRSFGAERNRIIKEEVKKLREAGYVSEVQYTDWLVNVVVVPKASGKWRMCTDFTDVNKACLKDPYPLP</sequence>